<gene>
    <name evidence="7" type="ORF">CCH79_00003502</name>
</gene>
<feature type="compositionally biased region" description="Polar residues" evidence="4">
    <location>
        <begin position="71"/>
        <end position="80"/>
    </location>
</feature>
<organism evidence="7 8">
    <name type="scientific">Gambusia affinis</name>
    <name type="common">Western mosquitofish</name>
    <name type="synonym">Heterandria affinis</name>
    <dbReference type="NCBI Taxonomy" id="33528"/>
    <lineage>
        <taxon>Eukaryota</taxon>
        <taxon>Metazoa</taxon>
        <taxon>Chordata</taxon>
        <taxon>Craniata</taxon>
        <taxon>Vertebrata</taxon>
        <taxon>Euteleostomi</taxon>
        <taxon>Actinopterygii</taxon>
        <taxon>Neopterygii</taxon>
        <taxon>Teleostei</taxon>
        <taxon>Neoteleostei</taxon>
        <taxon>Acanthomorphata</taxon>
        <taxon>Ovalentaria</taxon>
        <taxon>Atherinomorphae</taxon>
        <taxon>Cyprinodontiformes</taxon>
        <taxon>Poeciliidae</taxon>
        <taxon>Poeciliinae</taxon>
        <taxon>Gambusia</taxon>
    </lineage>
</organism>
<keyword evidence="3" id="KW-0393">Immunoglobulin domain</keyword>
<dbReference type="AlphaFoldDB" id="A0A315VEF4"/>
<dbReference type="InterPro" id="IPR003599">
    <property type="entry name" value="Ig_sub"/>
</dbReference>
<reference evidence="7 8" key="1">
    <citation type="journal article" date="2018" name="G3 (Bethesda)">
        <title>A High-Quality Reference Genome for the Invasive Mosquitofish Gambusia affinis Using a Chicago Library.</title>
        <authorList>
            <person name="Hoffberg S.L."/>
            <person name="Troendle N.J."/>
            <person name="Glenn T.C."/>
            <person name="Mahmud O."/>
            <person name="Louha S."/>
            <person name="Chalopin D."/>
            <person name="Bennetzen J.L."/>
            <person name="Mauricio R."/>
        </authorList>
    </citation>
    <scope>NUCLEOTIDE SEQUENCE [LARGE SCALE GENOMIC DNA]</scope>
    <source>
        <strain evidence="7">NE01/NJP1002.9</strain>
        <tissue evidence="7">Muscle</tissue>
    </source>
</reference>
<dbReference type="SMART" id="SM00406">
    <property type="entry name" value="IGv"/>
    <property type="match status" value="2"/>
</dbReference>
<dbReference type="InterPro" id="IPR013783">
    <property type="entry name" value="Ig-like_fold"/>
</dbReference>
<dbReference type="PANTHER" id="PTHR24100:SF151">
    <property type="entry name" value="ICOS LIGAND"/>
    <property type="match status" value="1"/>
</dbReference>
<dbReference type="GO" id="GO:0005102">
    <property type="term" value="F:signaling receptor binding"/>
    <property type="evidence" value="ECO:0007669"/>
    <property type="project" value="TreeGrafter"/>
</dbReference>
<accession>A0A315VEF4</accession>
<keyword evidence="5" id="KW-0812">Transmembrane</keyword>
<feature type="region of interest" description="Disordered" evidence="4">
    <location>
        <begin position="783"/>
        <end position="809"/>
    </location>
</feature>
<keyword evidence="2 5" id="KW-0472">Membrane</keyword>
<dbReference type="InterPro" id="IPR050504">
    <property type="entry name" value="IgSF_BTN/MOG"/>
</dbReference>
<dbReference type="PROSITE" id="PS50835">
    <property type="entry name" value="IG_LIKE"/>
    <property type="match status" value="2"/>
</dbReference>
<dbReference type="GO" id="GO:0050852">
    <property type="term" value="P:T cell receptor signaling pathway"/>
    <property type="evidence" value="ECO:0007669"/>
    <property type="project" value="TreeGrafter"/>
</dbReference>
<feature type="transmembrane region" description="Helical" evidence="5">
    <location>
        <begin position="371"/>
        <end position="394"/>
    </location>
</feature>
<dbReference type="EMBL" id="NHOQ01001904">
    <property type="protein sequence ID" value="PWA21769.1"/>
    <property type="molecule type" value="Genomic_DNA"/>
</dbReference>
<feature type="domain" description="Ig-like" evidence="6">
    <location>
        <begin position="404"/>
        <end position="508"/>
    </location>
</feature>
<feature type="compositionally biased region" description="Polar residues" evidence="4">
    <location>
        <begin position="797"/>
        <end position="809"/>
    </location>
</feature>
<evidence type="ECO:0000256" key="2">
    <source>
        <dbReference type="ARBA" id="ARBA00023136"/>
    </source>
</evidence>
<evidence type="ECO:0000256" key="4">
    <source>
        <dbReference type="SAM" id="MobiDB-lite"/>
    </source>
</evidence>
<dbReference type="SMART" id="SM00409">
    <property type="entry name" value="IG"/>
    <property type="match status" value="4"/>
</dbReference>
<protein>
    <recommendedName>
        <fullName evidence="6">Ig-like domain-containing protein</fullName>
    </recommendedName>
</protein>
<proteinExistence type="predicted"/>
<feature type="domain" description="Ig-like" evidence="6">
    <location>
        <begin position="246"/>
        <end position="339"/>
    </location>
</feature>
<dbReference type="Pfam" id="PF07686">
    <property type="entry name" value="V-set"/>
    <property type="match status" value="1"/>
</dbReference>
<evidence type="ECO:0000256" key="3">
    <source>
        <dbReference type="ARBA" id="ARBA00023319"/>
    </source>
</evidence>
<dbReference type="InterPro" id="IPR013106">
    <property type="entry name" value="Ig_V-set"/>
</dbReference>
<dbReference type="InterPro" id="IPR007110">
    <property type="entry name" value="Ig-like_dom"/>
</dbReference>
<dbReference type="InterPro" id="IPR036179">
    <property type="entry name" value="Ig-like_dom_sf"/>
</dbReference>
<dbReference type="PANTHER" id="PTHR24100">
    <property type="entry name" value="BUTYROPHILIN"/>
    <property type="match status" value="1"/>
</dbReference>
<sequence>MYAAGRAVWSKISAGNMPVTPAGPKPKLRIGGTFPPRNLPRAWTQASLSPRSMRRYLGLSGNQGRGHRGSEPSSSVSPTTCPKKIPNAVKTAEENATAPLRCLGALSPKYMGWMFILTPELIPTRKRARMIISNDFATLHVSTSTAPTSRKELFKSSDTFLPKRTAIGPANRAPSKPPRENAETIKPVEKVLFHPEFRLSAAAYLMKTNMIAVYAHQGAVDRREYSYKSELSVSISQHALGVEVFDGMELVQLPCQVNVSVSMESTVVWSREDLRFSTVHIHQQSGDDLSEQNQRYSNRTMMSKDALLTGDLSLTLKNPTVSDSETYTCTVRRFGQELSRIHIHLQVKGWCRSKSLWDSVVLLNKRPHPTWLIPMLVVVILFFILTAVFGLVLYKRYKRIKRDPVYKLQVVKTAEGAEAVVLPCKTKVHLPQTATVEWRRIDTDQVVHLYPSTLQLPEMVRGLTQMEDNPFRTGDLSLTLYSPNHCDSGLYVCTVQKGGHNLKQKVVSLFVEEHLLWSDTNSDQTDHMPKRSSLRQSLKSSLGGRFYCNQSSSSFPTFDRSGSQLNRSHEAKMTPDFSRRQPVQELTGLSRRIKWLDRPPHVDMSVVLVISTCPVSLIIRPDLQQFFSGQSVSLSCEDGQTADGWTVKRTKGTLTETCGASGSDFGVFKDSSCVLDLLSSYTGVYWCETSAGQRSVHINITVNQKEDRAFILEIPALPVVKGSNVTLHCRHKDGSTRAAYFYRNSHIIEDGVKSQKAIIYRVQQPDEGSYWCSTDTSGSSPLSYLRVRDPPLPQPSAPTSSADGANHTASSPSPSVSLVHLLCHLLVICPYCVCSILLASICCNRGSGSQAVVSIETTQLGELGDVAADVTTEHEF</sequence>
<comment type="subcellular location">
    <subcellularLocation>
        <location evidence="1">Membrane</location>
    </subcellularLocation>
</comment>
<dbReference type="STRING" id="33528.ENSGAFP00000003432"/>
<keyword evidence="5" id="KW-1133">Transmembrane helix</keyword>
<dbReference type="GO" id="GO:0001817">
    <property type="term" value="P:regulation of cytokine production"/>
    <property type="evidence" value="ECO:0007669"/>
    <property type="project" value="TreeGrafter"/>
</dbReference>
<comment type="caution">
    <text evidence="7">The sequence shown here is derived from an EMBL/GenBank/DDBJ whole genome shotgun (WGS) entry which is preliminary data.</text>
</comment>
<keyword evidence="8" id="KW-1185">Reference proteome</keyword>
<evidence type="ECO:0000313" key="7">
    <source>
        <dbReference type="EMBL" id="PWA21769.1"/>
    </source>
</evidence>
<dbReference type="Proteomes" id="UP000250572">
    <property type="component" value="Unassembled WGS sequence"/>
</dbReference>
<dbReference type="Gene3D" id="2.60.40.10">
    <property type="entry name" value="Immunoglobulins"/>
    <property type="match status" value="4"/>
</dbReference>
<evidence type="ECO:0000259" key="6">
    <source>
        <dbReference type="PROSITE" id="PS50835"/>
    </source>
</evidence>
<feature type="region of interest" description="Disordered" evidence="4">
    <location>
        <begin position="56"/>
        <end position="81"/>
    </location>
</feature>
<dbReference type="SUPFAM" id="SSF48726">
    <property type="entry name" value="Immunoglobulin"/>
    <property type="match status" value="3"/>
</dbReference>
<evidence type="ECO:0000313" key="8">
    <source>
        <dbReference type="Proteomes" id="UP000250572"/>
    </source>
</evidence>
<evidence type="ECO:0000256" key="1">
    <source>
        <dbReference type="ARBA" id="ARBA00004370"/>
    </source>
</evidence>
<dbReference type="GO" id="GO:0009897">
    <property type="term" value="C:external side of plasma membrane"/>
    <property type="evidence" value="ECO:0007669"/>
    <property type="project" value="TreeGrafter"/>
</dbReference>
<evidence type="ECO:0000256" key="5">
    <source>
        <dbReference type="SAM" id="Phobius"/>
    </source>
</evidence>
<name>A0A315VEF4_GAMAF</name>